<organism evidence="1 2">
    <name type="scientific">Pseudodesulfovibrio karagichevae</name>
    <dbReference type="NCBI Taxonomy" id="3239305"/>
    <lineage>
        <taxon>Bacteria</taxon>
        <taxon>Pseudomonadati</taxon>
        <taxon>Thermodesulfobacteriota</taxon>
        <taxon>Desulfovibrionia</taxon>
        <taxon>Desulfovibrionales</taxon>
        <taxon>Desulfovibrionaceae</taxon>
    </lineage>
</organism>
<sequence length="266" mass="31138">MNLSIFENAKSYLSESLEKAVAAQDDVRQWKFAISNLVQATELFFKARLQMEHKWLIYEDVDKRKRSVSIGQAANRLNALCQLNIDYGEGNKNKPTSDLLLAVRCRNDVTHGGFSIETEQVYLFFRILNYISYFCDSQFNLSVKTLCSTSTWNKIISDKEHIQEQRNSAAKLIDEKSYTELIECPICGFETFVVDQGTNTCFTCQHKEYAFYCENCERITLESELNWDRDDENEICNECWYELCKAQEMEDYLMDQKANFHLHDKD</sequence>
<evidence type="ECO:0008006" key="3">
    <source>
        <dbReference type="Google" id="ProtNLM"/>
    </source>
</evidence>
<gene>
    <name evidence="1" type="ORF">AB6M95_13300</name>
</gene>
<dbReference type="RefSeq" id="WP_371387247.1">
    <property type="nucleotide sequence ID" value="NZ_JBGLYH010000040.1"/>
</dbReference>
<proteinExistence type="predicted"/>
<accession>A0ABV4K430</accession>
<dbReference type="EMBL" id="JBGLYH010000040">
    <property type="protein sequence ID" value="MEZ7197734.1"/>
    <property type="molecule type" value="Genomic_DNA"/>
</dbReference>
<evidence type="ECO:0000313" key="1">
    <source>
        <dbReference type="EMBL" id="MEZ7197734.1"/>
    </source>
</evidence>
<name>A0ABV4K430_9BACT</name>
<evidence type="ECO:0000313" key="2">
    <source>
        <dbReference type="Proteomes" id="UP001568698"/>
    </source>
</evidence>
<protein>
    <recommendedName>
        <fullName evidence="3">DUF4145 domain-containing protein</fullName>
    </recommendedName>
</protein>
<keyword evidence="2" id="KW-1185">Reference proteome</keyword>
<comment type="caution">
    <text evidence="1">The sequence shown here is derived from an EMBL/GenBank/DDBJ whole genome shotgun (WGS) entry which is preliminary data.</text>
</comment>
<dbReference type="Proteomes" id="UP001568698">
    <property type="component" value="Unassembled WGS sequence"/>
</dbReference>
<reference evidence="1 2" key="1">
    <citation type="submission" date="2024-08" db="EMBL/GenBank/DDBJ databases">
        <title>Sulfate-reducing bacteria isolated from formation water of the oil field in Kazakhstan and description of Pseudodesulfovibrio sp.</title>
        <authorList>
            <person name="Bidzhieva S.K."/>
            <person name="Tourova T.P."/>
            <person name="Grouzdev D.S."/>
            <person name="Beletsky A.V."/>
            <person name="Sokolova D.S."/>
            <person name="Samigullina S.R."/>
            <person name="Poltaraus A.B."/>
            <person name="Avtukh A.N."/>
            <person name="Tereshina V.M."/>
            <person name="Zhaparov N.S."/>
            <person name="Mardanov A.V."/>
            <person name="Nazina T.N."/>
        </authorList>
    </citation>
    <scope>NUCLEOTIDE SEQUENCE [LARGE SCALE GENOMIC DNA]</scope>
    <source>
        <strain evidence="1 2">9FUS</strain>
    </source>
</reference>